<proteinExistence type="predicted"/>
<gene>
    <name evidence="5" type="ORF">GCM10010406_43380</name>
</gene>
<dbReference type="Gene3D" id="2.60.40.1240">
    <property type="match status" value="1"/>
</dbReference>
<protein>
    <recommendedName>
        <fullName evidence="4">DUF4352 domain-containing protein</fullName>
    </recommendedName>
</protein>
<reference evidence="6" key="1">
    <citation type="journal article" date="2019" name="Int. J. Syst. Evol. Microbiol.">
        <title>The Global Catalogue of Microorganisms (GCM) 10K type strain sequencing project: providing services to taxonomists for standard genome sequencing and annotation.</title>
        <authorList>
            <consortium name="The Broad Institute Genomics Platform"/>
            <consortium name="The Broad Institute Genome Sequencing Center for Infectious Disease"/>
            <person name="Wu L."/>
            <person name="Ma J."/>
        </authorList>
    </citation>
    <scope>NUCLEOTIDE SEQUENCE [LARGE SCALE GENOMIC DNA]</scope>
    <source>
        <strain evidence="6">JCM 6307</strain>
    </source>
</reference>
<dbReference type="Pfam" id="PF11611">
    <property type="entry name" value="DUF4352"/>
    <property type="match status" value="1"/>
</dbReference>
<feature type="domain" description="DUF4352" evidence="4">
    <location>
        <begin position="157"/>
        <end position="268"/>
    </location>
</feature>
<dbReference type="EMBL" id="BAAATA010000031">
    <property type="protein sequence ID" value="GAA2502234.1"/>
    <property type="molecule type" value="Genomic_DNA"/>
</dbReference>
<evidence type="ECO:0000256" key="3">
    <source>
        <dbReference type="SAM" id="Phobius"/>
    </source>
</evidence>
<keyword evidence="3" id="KW-1133">Transmembrane helix</keyword>
<dbReference type="InterPro" id="IPR029051">
    <property type="entry name" value="DUF4352"/>
</dbReference>
<dbReference type="InterPro" id="IPR029050">
    <property type="entry name" value="Immunoprotect_excell_Ig-like"/>
</dbReference>
<evidence type="ECO:0000313" key="5">
    <source>
        <dbReference type="EMBL" id="GAA2502234.1"/>
    </source>
</evidence>
<feature type="compositionally biased region" description="Basic and acidic residues" evidence="2">
    <location>
        <begin position="133"/>
        <end position="145"/>
    </location>
</feature>
<evidence type="ECO:0000259" key="4">
    <source>
        <dbReference type="Pfam" id="PF11611"/>
    </source>
</evidence>
<feature type="compositionally biased region" description="Pro residues" evidence="2">
    <location>
        <begin position="8"/>
        <end position="21"/>
    </location>
</feature>
<feature type="region of interest" description="Disordered" evidence="2">
    <location>
        <begin position="116"/>
        <end position="145"/>
    </location>
</feature>
<dbReference type="Proteomes" id="UP001501358">
    <property type="component" value="Unassembled WGS sequence"/>
</dbReference>
<keyword evidence="6" id="KW-1185">Reference proteome</keyword>
<feature type="transmembrane region" description="Helical" evidence="3">
    <location>
        <begin position="79"/>
        <end position="101"/>
    </location>
</feature>
<keyword evidence="3" id="KW-0472">Membrane</keyword>
<accession>A0ABP5ZPQ3</accession>
<evidence type="ECO:0000256" key="2">
    <source>
        <dbReference type="SAM" id="MobiDB-lite"/>
    </source>
</evidence>
<evidence type="ECO:0000313" key="6">
    <source>
        <dbReference type="Proteomes" id="UP001501358"/>
    </source>
</evidence>
<dbReference type="RefSeq" id="WP_344384905.1">
    <property type="nucleotide sequence ID" value="NZ_BAAATA010000031.1"/>
</dbReference>
<feature type="transmembrane region" description="Helical" evidence="3">
    <location>
        <begin position="34"/>
        <end position="67"/>
    </location>
</feature>
<feature type="region of interest" description="Disordered" evidence="2">
    <location>
        <begin position="1"/>
        <end position="22"/>
    </location>
</feature>
<organism evidence="5 6">
    <name type="scientific">Streptomyces thermolineatus</name>
    <dbReference type="NCBI Taxonomy" id="44033"/>
    <lineage>
        <taxon>Bacteria</taxon>
        <taxon>Bacillati</taxon>
        <taxon>Actinomycetota</taxon>
        <taxon>Actinomycetes</taxon>
        <taxon>Kitasatosporales</taxon>
        <taxon>Streptomycetaceae</taxon>
        <taxon>Streptomyces</taxon>
    </lineage>
</organism>
<evidence type="ECO:0000256" key="1">
    <source>
        <dbReference type="ARBA" id="ARBA00022729"/>
    </source>
</evidence>
<name>A0ABP5ZPQ3_9ACTN</name>
<keyword evidence="1" id="KW-0732">Signal</keyword>
<keyword evidence="3" id="KW-0812">Transmembrane</keyword>
<sequence>MSQQMHLPPQPGQFPQQPAPAAPARNGLGTAALILGLIGAVFAIIPFMFWLGGILGLIALILGLAGLGRTKRGEATNKGVTLSGAILGLLSVILSVVVGIATVTAVNDVVDDLNKGSTATSGKDKSSGGSGKDGGKEGSGKGGSEKAEVLAAGDSAVYDDELWVTVNEPEAYKPSEWAAGHTKGNNAYKVTVVVENKGKEKFDTALLTVDGRAGKDGVEAEQIIDDGVEGLFTGSVAPGKKVSVVFAFDTPADAKNLDVEVSPGLTYDSSSWGLKL</sequence>
<comment type="caution">
    <text evidence="5">The sequence shown here is derived from an EMBL/GenBank/DDBJ whole genome shotgun (WGS) entry which is preliminary data.</text>
</comment>